<dbReference type="Proteomes" id="UP000640509">
    <property type="component" value="Unassembled WGS sequence"/>
</dbReference>
<evidence type="ECO:0000313" key="2">
    <source>
        <dbReference type="EMBL" id="GGF55423.1"/>
    </source>
</evidence>
<dbReference type="Pfam" id="PF00903">
    <property type="entry name" value="Glyoxalase"/>
    <property type="match status" value="1"/>
</dbReference>
<evidence type="ECO:0000259" key="1">
    <source>
        <dbReference type="PROSITE" id="PS51819"/>
    </source>
</evidence>
<dbReference type="InterPro" id="IPR029068">
    <property type="entry name" value="Glyas_Bleomycin-R_OHBP_Dase"/>
</dbReference>
<name>A0ABQ1VCT8_9RHOB</name>
<accession>A0ABQ1VCT8</accession>
<dbReference type="CDD" id="cd07251">
    <property type="entry name" value="VOC_like"/>
    <property type="match status" value="1"/>
</dbReference>
<gene>
    <name evidence="2" type="ORF">GCM10011402_04260</name>
</gene>
<protein>
    <submittedName>
        <fullName evidence="2">Glyoxalase</fullName>
    </submittedName>
</protein>
<evidence type="ECO:0000313" key="3">
    <source>
        <dbReference type="Proteomes" id="UP000640509"/>
    </source>
</evidence>
<dbReference type="EMBL" id="BMIV01000001">
    <property type="protein sequence ID" value="GGF55423.1"/>
    <property type="molecule type" value="Genomic_DNA"/>
</dbReference>
<dbReference type="PANTHER" id="PTHR36503:SF1">
    <property type="entry name" value="BLR2520 PROTEIN"/>
    <property type="match status" value="1"/>
</dbReference>
<reference evidence="3" key="1">
    <citation type="journal article" date="2019" name="Int. J. Syst. Evol. Microbiol.">
        <title>The Global Catalogue of Microorganisms (GCM) 10K type strain sequencing project: providing services to taxonomists for standard genome sequencing and annotation.</title>
        <authorList>
            <consortium name="The Broad Institute Genomics Platform"/>
            <consortium name="The Broad Institute Genome Sequencing Center for Infectious Disease"/>
            <person name="Wu L."/>
            <person name="Ma J."/>
        </authorList>
    </citation>
    <scope>NUCLEOTIDE SEQUENCE [LARGE SCALE GENOMIC DNA]</scope>
    <source>
        <strain evidence="3">CGMCC 1.15419</strain>
    </source>
</reference>
<keyword evidence="3" id="KW-1185">Reference proteome</keyword>
<organism evidence="2 3">
    <name type="scientific">Paracoccus acridae</name>
    <dbReference type="NCBI Taxonomy" id="1795310"/>
    <lineage>
        <taxon>Bacteria</taxon>
        <taxon>Pseudomonadati</taxon>
        <taxon>Pseudomonadota</taxon>
        <taxon>Alphaproteobacteria</taxon>
        <taxon>Rhodobacterales</taxon>
        <taxon>Paracoccaceae</taxon>
        <taxon>Paracoccus</taxon>
    </lineage>
</organism>
<dbReference type="PROSITE" id="PS51819">
    <property type="entry name" value="VOC"/>
    <property type="match status" value="1"/>
</dbReference>
<comment type="caution">
    <text evidence="2">The sequence shown here is derived from an EMBL/GenBank/DDBJ whole genome shotgun (WGS) entry which is preliminary data.</text>
</comment>
<dbReference type="SUPFAM" id="SSF54593">
    <property type="entry name" value="Glyoxalase/Bleomycin resistance protein/Dihydroxybiphenyl dioxygenase"/>
    <property type="match status" value="1"/>
</dbReference>
<proteinExistence type="predicted"/>
<sequence>MAAAPSRANLPPVPGGAMSANRQRITLVTLGVADMDRARRFYEAWGWAPHASSQPGVTFYQMNGAVLALFGLADLAADQGRPGATLGTGAVTLAQNCADDAETDAVFQAAVDAGATVLKRPEKVFWGGYSGYFADPDGHVWEIATNPFWPLSADGSLTLPGA</sequence>
<dbReference type="InterPro" id="IPR004360">
    <property type="entry name" value="Glyas_Fos-R_dOase_dom"/>
</dbReference>
<dbReference type="InterPro" id="IPR037523">
    <property type="entry name" value="VOC_core"/>
</dbReference>
<feature type="domain" description="VOC" evidence="1">
    <location>
        <begin position="24"/>
        <end position="146"/>
    </location>
</feature>
<dbReference type="PANTHER" id="PTHR36503">
    <property type="entry name" value="BLR2520 PROTEIN"/>
    <property type="match status" value="1"/>
</dbReference>
<dbReference type="Gene3D" id="3.10.180.10">
    <property type="entry name" value="2,3-Dihydroxybiphenyl 1,2-Dioxygenase, domain 1"/>
    <property type="match status" value="1"/>
</dbReference>